<gene>
    <name evidence="2" type="ORF">McpAg1_02990</name>
</gene>
<keyword evidence="1" id="KW-0812">Transmembrane</keyword>
<dbReference type="AlphaFoldDB" id="A0AAE4MBL1"/>
<evidence type="ECO:0000313" key="2">
    <source>
        <dbReference type="EMBL" id="MDV0441120.1"/>
    </source>
</evidence>
<comment type="caution">
    <text evidence="2">The sequence shown here is derived from an EMBL/GenBank/DDBJ whole genome shotgun (WGS) entry which is preliminary data.</text>
</comment>
<keyword evidence="1" id="KW-0472">Membrane</keyword>
<dbReference type="Proteomes" id="UP001273136">
    <property type="component" value="Unassembled WGS sequence"/>
</dbReference>
<name>A0AAE4MBL1_9EURY</name>
<feature type="transmembrane region" description="Helical" evidence="1">
    <location>
        <begin position="389"/>
        <end position="408"/>
    </location>
</feature>
<keyword evidence="3" id="KW-1185">Reference proteome</keyword>
<dbReference type="RefSeq" id="WP_338093512.1">
    <property type="nucleotide sequence ID" value="NZ_JAWDKA010000001.1"/>
</dbReference>
<proteinExistence type="predicted"/>
<dbReference type="SUPFAM" id="SSF69304">
    <property type="entry name" value="Tricorn protease N-terminal domain"/>
    <property type="match status" value="1"/>
</dbReference>
<organism evidence="2 3">
    <name type="scientific">Methanorbis furvi</name>
    <dbReference type="NCBI Taxonomy" id="3028299"/>
    <lineage>
        <taxon>Archaea</taxon>
        <taxon>Methanobacteriati</taxon>
        <taxon>Methanobacteriota</taxon>
        <taxon>Stenosarchaea group</taxon>
        <taxon>Methanomicrobia</taxon>
        <taxon>Methanomicrobiales</taxon>
        <taxon>Methanocorpusculaceae</taxon>
        <taxon>Methanorbis</taxon>
    </lineage>
</organism>
<evidence type="ECO:0008006" key="4">
    <source>
        <dbReference type="Google" id="ProtNLM"/>
    </source>
</evidence>
<dbReference type="EMBL" id="JAWDKA010000001">
    <property type="protein sequence ID" value="MDV0441120.1"/>
    <property type="molecule type" value="Genomic_DNA"/>
</dbReference>
<protein>
    <recommendedName>
        <fullName evidence="4">DUF5050 domain-containing protein</fullName>
    </recommendedName>
</protein>
<reference evidence="2" key="1">
    <citation type="submission" date="2023-06" db="EMBL/GenBank/DDBJ databases">
        <title>Genome sequence of Methancorpusculaceae sp. Ag1.</title>
        <authorList>
            <person name="Protasov E."/>
            <person name="Platt K."/>
            <person name="Poehlein A."/>
            <person name="Daniel R."/>
            <person name="Brune A."/>
        </authorList>
    </citation>
    <scope>NUCLEOTIDE SEQUENCE</scope>
    <source>
        <strain evidence="2">Ag1</strain>
    </source>
</reference>
<accession>A0AAE4MBL1</accession>
<sequence length="411" mass="45863">MKKYFSGVFALCVVAILISSPAYALEISEKPEIIYEFQDEYFYKNIATDGNYILISELKSNKDQQNDLTSEFRWIGNFYLYDISDKTLRAIAGDSPVPGLAKILDGVVYYKSASKQNPAYYRYKPETISPEKLNIPTDRGSENFITDGTYFIVATGTSWPDNVILTLYNLQTGDSQKIPTLVNPDPDRFYLSGTDIIYQQLRDAGNNLIYIYNITSGQTKTTGTQDNYQMLLGASENNILYLWNEEATPQDGKYQLDVQDIKTGKTTIICDEPMYLAAAPERKTMNYQMAQIGGSTILWPGTTYESDIRHSSTQLYGISLNENTGVQLLLKDFPGWEQIFSKDILAWIDTDDQTGTTTVYMTELIVSPATETQGPVSVAPSSTTAGSSIGMVVGTVAFILACVLAVLWRKK</sequence>
<evidence type="ECO:0000256" key="1">
    <source>
        <dbReference type="SAM" id="Phobius"/>
    </source>
</evidence>
<evidence type="ECO:0000313" key="3">
    <source>
        <dbReference type="Proteomes" id="UP001273136"/>
    </source>
</evidence>
<keyword evidence="1" id="KW-1133">Transmembrane helix</keyword>